<dbReference type="PANTHER" id="PTHR33841">
    <property type="entry name" value="DNA METHYLTRANSFERASE YEEA-RELATED"/>
    <property type="match status" value="1"/>
</dbReference>
<protein>
    <recommendedName>
        <fullName evidence="1">site-specific DNA-methyltransferase (adenine-specific)</fullName>
        <ecNumber evidence="1">2.1.1.72</ecNumber>
    </recommendedName>
</protein>
<reference evidence="5" key="1">
    <citation type="journal article" date="2014" name="Front. Microbiol.">
        <title>High frequency of phylogenetically diverse reductive dehalogenase-homologous genes in deep subseafloor sedimentary metagenomes.</title>
        <authorList>
            <person name="Kawai M."/>
            <person name="Futagami T."/>
            <person name="Toyoda A."/>
            <person name="Takaki Y."/>
            <person name="Nishi S."/>
            <person name="Hori S."/>
            <person name="Arai W."/>
            <person name="Tsubouchi T."/>
            <person name="Morono Y."/>
            <person name="Uchiyama I."/>
            <person name="Ito T."/>
            <person name="Fujiyama A."/>
            <person name="Inagaki F."/>
            <person name="Takami H."/>
        </authorList>
    </citation>
    <scope>NUCLEOTIDE SEQUENCE</scope>
    <source>
        <strain evidence="5">Expedition CK06-06</strain>
    </source>
</reference>
<evidence type="ECO:0000256" key="1">
    <source>
        <dbReference type="ARBA" id="ARBA00011900"/>
    </source>
</evidence>
<dbReference type="EMBL" id="BARU01034602">
    <property type="protein sequence ID" value="GAH65479.1"/>
    <property type="molecule type" value="Genomic_DNA"/>
</dbReference>
<dbReference type="AlphaFoldDB" id="X1IHA3"/>
<dbReference type="GO" id="GO:0032259">
    <property type="term" value="P:methylation"/>
    <property type="evidence" value="ECO:0007669"/>
    <property type="project" value="UniProtKB-KW"/>
</dbReference>
<proteinExistence type="predicted"/>
<organism evidence="5">
    <name type="scientific">marine sediment metagenome</name>
    <dbReference type="NCBI Taxonomy" id="412755"/>
    <lineage>
        <taxon>unclassified sequences</taxon>
        <taxon>metagenomes</taxon>
        <taxon>ecological metagenomes</taxon>
    </lineage>
</organism>
<gene>
    <name evidence="5" type="ORF">S03H2_54290</name>
</gene>
<keyword evidence="3" id="KW-0808">Transferase</keyword>
<evidence type="ECO:0000313" key="5">
    <source>
        <dbReference type="EMBL" id="GAH65479.1"/>
    </source>
</evidence>
<name>X1IHA3_9ZZZZ</name>
<accession>X1IHA3</accession>
<dbReference type="InterPro" id="IPR029063">
    <property type="entry name" value="SAM-dependent_MTases_sf"/>
</dbReference>
<comment type="caution">
    <text evidence="5">The sequence shown here is derived from an EMBL/GenBank/DDBJ whole genome shotgun (WGS) entry which is preliminary data.</text>
</comment>
<evidence type="ECO:0000256" key="2">
    <source>
        <dbReference type="ARBA" id="ARBA00022603"/>
    </source>
</evidence>
<evidence type="ECO:0000256" key="3">
    <source>
        <dbReference type="ARBA" id="ARBA00022679"/>
    </source>
</evidence>
<dbReference type="SUPFAM" id="SSF53335">
    <property type="entry name" value="S-adenosyl-L-methionine-dependent methyltransferases"/>
    <property type="match status" value="1"/>
</dbReference>
<feature type="non-terminal residue" evidence="5">
    <location>
        <position position="1"/>
    </location>
</feature>
<feature type="non-terminal residue" evidence="5">
    <location>
        <position position="256"/>
    </location>
</feature>
<dbReference type="InterPro" id="IPR050953">
    <property type="entry name" value="N4_N6_ade-DNA_methylase"/>
</dbReference>
<sequence>VYLTNSLQPAHEIPRIDTPALAHDAEEAKRIKMEYPITVVMGNPPYSYESKNTGEWISTLIRDYYQVDGKSLDERNPKGLQDDYVKFIRFGQWRIEQTGSGILAFITNHGYLDSPTFRGMRRSLMQTFSEIYILNLHGNAKRKEITPDGSSDENVFDIQQGVTIGLFVKENKRKRRGKIYYADLWGSRIKKYETLFNIDLSTTDWEDLTPQFPFYLFVPQDTNMINEYKRGWRLTDIFPANSVGFFTARDKLAIRW</sequence>
<dbReference type="EC" id="2.1.1.72" evidence="1"/>
<dbReference type="PANTHER" id="PTHR33841:SF1">
    <property type="entry name" value="DNA METHYLTRANSFERASE A"/>
    <property type="match status" value="1"/>
</dbReference>
<dbReference type="Gene3D" id="3.40.50.150">
    <property type="entry name" value="Vaccinia Virus protein VP39"/>
    <property type="match status" value="1"/>
</dbReference>
<dbReference type="GO" id="GO:0009007">
    <property type="term" value="F:site-specific DNA-methyltransferase (adenine-specific) activity"/>
    <property type="evidence" value="ECO:0007669"/>
    <property type="project" value="UniProtKB-EC"/>
</dbReference>
<comment type="catalytic activity">
    <reaction evidence="4">
        <text>a 2'-deoxyadenosine in DNA + S-adenosyl-L-methionine = an N(6)-methyl-2'-deoxyadenosine in DNA + S-adenosyl-L-homocysteine + H(+)</text>
        <dbReference type="Rhea" id="RHEA:15197"/>
        <dbReference type="Rhea" id="RHEA-COMP:12418"/>
        <dbReference type="Rhea" id="RHEA-COMP:12419"/>
        <dbReference type="ChEBI" id="CHEBI:15378"/>
        <dbReference type="ChEBI" id="CHEBI:57856"/>
        <dbReference type="ChEBI" id="CHEBI:59789"/>
        <dbReference type="ChEBI" id="CHEBI:90615"/>
        <dbReference type="ChEBI" id="CHEBI:90616"/>
        <dbReference type="EC" id="2.1.1.72"/>
    </reaction>
</comment>
<keyword evidence="2" id="KW-0489">Methyltransferase</keyword>
<evidence type="ECO:0000256" key="4">
    <source>
        <dbReference type="ARBA" id="ARBA00047942"/>
    </source>
</evidence>